<keyword evidence="6" id="KW-1185">Reference proteome</keyword>
<gene>
    <name evidence="5" type="ORF">HU200_025789</name>
</gene>
<dbReference type="Gene3D" id="1.25.40.10">
    <property type="entry name" value="Tetratricopeptide repeat domain"/>
    <property type="match status" value="1"/>
</dbReference>
<proteinExistence type="inferred from homology"/>
<evidence type="ECO:0000313" key="5">
    <source>
        <dbReference type="EMBL" id="KAF8717532.1"/>
    </source>
</evidence>
<sequence>MRQDSVLPDLITFNTLIHGYVKEENMDEAFNVFNIMEKEMKMVARGIGPDRYTYMSMINGHVTAGNSKEAFQLHDEMIHRGFAPDDKF</sequence>
<dbReference type="InterPro" id="IPR002885">
    <property type="entry name" value="PPR_rpt"/>
</dbReference>
<dbReference type="NCBIfam" id="TIGR00756">
    <property type="entry name" value="PPR"/>
    <property type="match status" value="2"/>
</dbReference>
<keyword evidence="2" id="KW-0677">Repeat</keyword>
<organism evidence="5 6">
    <name type="scientific">Digitaria exilis</name>
    <dbReference type="NCBI Taxonomy" id="1010633"/>
    <lineage>
        <taxon>Eukaryota</taxon>
        <taxon>Viridiplantae</taxon>
        <taxon>Streptophyta</taxon>
        <taxon>Embryophyta</taxon>
        <taxon>Tracheophyta</taxon>
        <taxon>Spermatophyta</taxon>
        <taxon>Magnoliopsida</taxon>
        <taxon>Liliopsida</taxon>
        <taxon>Poales</taxon>
        <taxon>Poaceae</taxon>
        <taxon>PACMAD clade</taxon>
        <taxon>Panicoideae</taxon>
        <taxon>Panicodae</taxon>
        <taxon>Paniceae</taxon>
        <taxon>Anthephorinae</taxon>
        <taxon>Digitaria</taxon>
    </lineage>
</organism>
<comment type="similarity">
    <text evidence="1">Belongs to the PPR family. P subfamily.</text>
</comment>
<accession>A0A835EUZ4</accession>
<evidence type="ECO:0008006" key="7">
    <source>
        <dbReference type="Google" id="ProtNLM"/>
    </source>
</evidence>
<dbReference type="EMBL" id="JACEFO010001717">
    <property type="protein sequence ID" value="KAF8717532.1"/>
    <property type="molecule type" value="Genomic_DNA"/>
</dbReference>
<dbReference type="AlphaFoldDB" id="A0A835EUZ4"/>
<evidence type="ECO:0000256" key="4">
    <source>
        <dbReference type="PROSITE-ProRule" id="PRU00708"/>
    </source>
</evidence>
<keyword evidence="3" id="KW-0809">Transit peptide</keyword>
<reference evidence="5" key="1">
    <citation type="submission" date="2020-07" db="EMBL/GenBank/DDBJ databases">
        <title>Genome sequence and genetic diversity analysis of an under-domesticated orphan crop, white fonio (Digitaria exilis).</title>
        <authorList>
            <person name="Bennetzen J.L."/>
            <person name="Chen S."/>
            <person name="Ma X."/>
            <person name="Wang X."/>
            <person name="Yssel A.E.J."/>
            <person name="Chaluvadi S.R."/>
            <person name="Johnson M."/>
            <person name="Gangashetty P."/>
            <person name="Hamidou F."/>
            <person name="Sanogo M.D."/>
            <person name="Zwaenepoel A."/>
            <person name="Wallace J."/>
            <person name="Van De Peer Y."/>
            <person name="Van Deynze A."/>
        </authorList>
    </citation>
    <scope>NUCLEOTIDE SEQUENCE</scope>
    <source>
        <tissue evidence="5">Leaves</tissue>
    </source>
</reference>
<evidence type="ECO:0000256" key="2">
    <source>
        <dbReference type="ARBA" id="ARBA00022737"/>
    </source>
</evidence>
<feature type="repeat" description="PPR" evidence="4">
    <location>
        <begin position="50"/>
        <end position="84"/>
    </location>
</feature>
<name>A0A835EUZ4_9POAL</name>
<comment type="caution">
    <text evidence="5">The sequence shown here is derived from an EMBL/GenBank/DDBJ whole genome shotgun (WGS) entry which is preliminary data.</text>
</comment>
<feature type="repeat" description="PPR" evidence="4">
    <location>
        <begin position="9"/>
        <end position="39"/>
    </location>
</feature>
<dbReference type="Proteomes" id="UP000636709">
    <property type="component" value="Unassembled WGS sequence"/>
</dbReference>
<dbReference type="Pfam" id="PF13041">
    <property type="entry name" value="PPR_2"/>
    <property type="match status" value="1"/>
</dbReference>
<evidence type="ECO:0000313" key="6">
    <source>
        <dbReference type="Proteomes" id="UP000636709"/>
    </source>
</evidence>
<dbReference type="PROSITE" id="PS51375">
    <property type="entry name" value="PPR"/>
    <property type="match status" value="2"/>
</dbReference>
<dbReference type="OrthoDB" id="598275at2759"/>
<evidence type="ECO:0000256" key="3">
    <source>
        <dbReference type="ARBA" id="ARBA00022946"/>
    </source>
</evidence>
<dbReference type="PANTHER" id="PTHR47941">
    <property type="entry name" value="PENTATRICOPEPTIDE REPEAT-CONTAINING PROTEIN 3, MITOCHONDRIAL"/>
    <property type="match status" value="1"/>
</dbReference>
<dbReference type="InterPro" id="IPR011990">
    <property type="entry name" value="TPR-like_helical_dom_sf"/>
</dbReference>
<evidence type="ECO:0000256" key="1">
    <source>
        <dbReference type="ARBA" id="ARBA00007626"/>
    </source>
</evidence>
<protein>
    <recommendedName>
        <fullName evidence="7">Pentatricopeptide repeat-containing protein</fullName>
    </recommendedName>
</protein>